<reference evidence="2" key="1">
    <citation type="submission" date="2020-11" db="EMBL/GenBank/DDBJ databases">
        <authorList>
            <consortium name="DOE Joint Genome Institute"/>
            <person name="Ahrendt S."/>
            <person name="Riley R."/>
            <person name="Andreopoulos W."/>
            <person name="Labutti K."/>
            <person name="Pangilinan J."/>
            <person name="Ruiz-Duenas F.J."/>
            <person name="Barrasa J.M."/>
            <person name="Sanchez-Garcia M."/>
            <person name="Camarero S."/>
            <person name="Miyauchi S."/>
            <person name="Serrano A."/>
            <person name="Linde D."/>
            <person name="Babiker R."/>
            <person name="Drula E."/>
            <person name="Ayuso-Fernandez I."/>
            <person name="Pacheco R."/>
            <person name="Padilla G."/>
            <person name="Ferreira P."/>
            <person name="Barriuso J."/>
            <person name="Kellner H."/>
            <person name="Castanera R."/>
            <person name="Alfaro M."/>
            <person name="Ramirez L."/>
            <person name="Pisabarro A.G."/>
            <person name="Kuo A."/>
            <person name="Tritt A."/>
            <person name="Lipzen A."/>
            <person name="He G."/>
            <person name="Yan M."/>
            <person name="Ng V."/>
            <person name="Cullen D."/>
            <person name="Martin F."/>
            <person name="Rosso M.-N."/>
            <person name="Henrissat B."/>
            <person name="Hibbett D."/>
            <person name="Martinez A.T."/>
            <person name="Grigoriev I.V."/>
        </authorList>
    </citation>
    <scope>NUCLEOTIDE SEQUENCE</scope>
    <source>
        <strain evidence="2">AH 40177</strain>
    </source>
</reference>
<dbReference type="AlphaFoldDB" id="A0A9P5U2Q5"/>
<evidence type="ECO:0000256" key="1">
    <source>
        <dbReference type="SAM" id="MobiDB-lite"/>
    </source>
</evidence>
<keyword evidence="3" id="KW-1185">Reference proteome</keyword>
<gene>
    <name evidence="2" type="ORF">BDP27DRAFT_1425302</name>
</gene>
<name>A0A9P5U2Q5_9AGAR</name>
<dbReference type="EMBL" id="JADNRY010000112">
    <property type="protein sequence ID" value="KAF9064905.1"/>
    <property type="molecule type" value="Genomic_DNA"/>
</dbReference>
<evidence type="ECO:0000313" key="2">
    <source>
        <dbReference type="EMBL" id="KAF9064905.1"/>
    </source>
</evidence>
<protein>
    <submittedName>
        <fullName evidence="2">Uncharacterized protein</fullName>
    </submittedName>
</protein>
<feature type="compositionally biased region" description="Low complexity" evidence="1">
    <location>
        <begin position="155"/>
        <end position="176"/>
    </location>
</feature>
<comment type="caution">
    <text evidence="2">The sequence shown here is derived from an EMBL/GenBank/DDBJ whole genome shotgun (WGS) entry which is preliminary data.</text>
</comment>
<evidence type="ECO:0000313" key="3">
    <source>
        <dbReference type="Proteomes" id="UP000772434"/>
    </source>
</evidence>
<feature type="region of interest" description="Disordered" evidence="1">
    <location>
        <begin position="132"/>
        <end position="176"/>
    </location>
</feature>
<dbReference type="Proteomes" id="UP000772434">
    <property type="component" value="Unassembled WGS sequence"/>
</dbReference>
<accession>A0A9P5U2Q5</accession>
<proteinExistence type="predicted"/>
<sequence length="213" mass="23865">MPTSNSYSLSPTILMPTILSAQLTTHYLEYAQSMLSRCLAPALAMQLLTIQVVDGTLFGLDLDRPVLKRSRKAVSYSSDHLGNSKVIHSTNTQQTPSLRFGPPRSKDFPPRWQYEALYRFLQPLEIRAASKRTSTSSYTSPWPSPPQTPTKIEIESQSQSRSETPNTTITLPTPTSSMSTILQHTVHIPSSSHLTRKHSVQPRCRKGVFRDKV</sequence>
<organism evidence="2 3">
    <name type="scientific">Rhodocollybia butyracea</name>
    <dbReference type="NCBI Taxonomy" id="206335"/>
    <lineage>
        <taxon>Eukaryota</taxon>
        <taxon>Fungi</taxon>
        <taxon>Dikarya</taxon>
        <taxon>Basidiomycota</taxon>
        <taxon>Agaricomycotina</taxon>
        <taxon>Agaricomycetes</taxon>
        <taxon>Agaricomycetidae</taxon>
        <taxon>Agaricales</taxon>
        <taxon>Marasmiineae</taxon>
        <taxon>Omphalotaceae</taxon>
        <taxon>Rhodocollybia</taxon>
    </lineage>
</organism>